<dbReference type="InterPro" id="IPR050306">
    <property type="entry name" value="PfkB_Carbo_kinase"/>
</dbReference>
<dbReference type="PANTHER" id="PTHR43085:SF57">
    <property type="entry name" value="CARBOHYDRATE KINASE PFKB DOMAIN-CONTAINING PROTEIN"/>
    <property type="match status" value="1"/>
</dbReference>
<dbReference type="PROSITE" id="PS00583">
    <property type="entry name" value="PFKB_KINASES_1"/>
    <property type="match status" value="1"/>
</dbReference>
<dbReference type="CDD" id="cd01167">
    <property type="entry name" value="bac_FRK"/>
    <property type="match status" value="1"/>
</dbReference>
<feature type="domain" description="Carbohydrate kinase PfkB" evidence="4">
    <location>
        <begin position="40"/>
        <end position="304"/>
    </location>
</feature>
<dbReference type="PANTHER" id="PTHR43085">
    <property type="entry name" value="HEXOKINASE FAMILY MEMBER"/>
    <property type="match status" value="1"/>
</dbReference>
<protein>
    <submittedName>
        <fullName evidence="5">Fructokinase</fullName>
    </submittedName>
</protein>
<keyword evidence="3 5" id="KW-0418">Kinase</keyword>
<evidence type="ECO:0000256" key="1">
    <source>
        <dbReference type="ARBA" id="ARBA00010688"/>
    </source>
</evidence>
<evidence type="ECO:0000313" key="6">
    <source>
        <dbReference type="Proteomes" id="UP000463939"/>
    </source>
</evidence>
<reference evidence="6" key="1">
    <citation type="submission" date="2019-11" db="EMBL/GenBank/DDBJ databases">
        <title>Isolation and characterization of a novel species in the genus Sulfuriferula.</title>
        <authorList>
            <person name="Mochizuki J."/>
            <person name="Kojima H."/>
            <person name="Fukui M."/>
        </authorList>
    </citation>
    <scope>NUCLEOTIDE SEQUENCE [LARGE SCALE GENOMIC DNA]</scope>
    <source>
        <strain evidence="6">SGTM</strain>
    </source>
</reference>
<evidence type="ECO:0000313" key="5">
    <source>
        <dbReference type="EMBL" id="BBP00988.1"/>
    </source>
</evidence>
<sequence>MNPIHIQSNSNEINTQSKHQSSTIVLFGEVLADKFPDRSVLGGAPFNVACHLQAFGLHPVLVTRVGNDYLRDELLASMVRSGMDTSGVQYDPVHPTGQVVVHMTQDGHRFEISPEQAYDYIDANLAHLIASAVKPALIYFGTLAQRHHVSKYALNQLLQNVNVPHMLDINLREPWYNESILTHSLQLASIVKMNQDELISIVQQLKLPGEHVAEQAAALIKHFALERLIVTNGAEGAWEVDTNGISMQVKGSTLTEALIDTVGAGDGFAAVCILGMLQGWTSEHTLSRANYFAAAICGIRGAIPENSTFYQPFRNSWGIG</sequence>
<proteinExistence type="inferred from homology"/>
<dbReference type="InterPro" id="IPR029056">
    <property type="entry name" value="Ribokinase-like"/>
</dbReference>
<organism evidence="5 6">
    <name type="scientific">Sulfuriferula nivalis</name>
    <dbReference type="NCBI Taxonomy" id="2675298"/>
    <lineage>
        <taxon>Bacteria</taxon>
        <taxon>Pseudomonadati</taxon>
        <taxon>Pseudomonadota</taxon>
        <taxon>Betaproteobacteria</taxon>
        <taxon>Nitrosomonadales</taxon>
        <taxon>Sulfuricellaceae</taxon>
        <taxon>Sulfuriferula</taxon>
    </lineage>
</organism>
<accession>A0A809S2S9</accession>
<evidence type="ECO:0000259" key="4">
    <source>
        <dbReference type="Pfam" id="PF00294"/>
    </source>
</evidence>
<dbReference type="GO" id="GO:0016301">
    <property type="term" value="F:kinase activity"/>
    <property type="evidence" value="ECO:0007669"/>
    <property type="project" value="UniProtKB-KW"/>
</dbReference>
<dbReference type="KEGG" id="sniv:SFSGTM_16960"/>
<keyword evidence="2" id="KW-0808">Transferase</keyword>
<dbReference type="AlphaFoldDB" id="A0A809S2S9"/>
<gene>
    <name evidence="5" type="primary">scrK</name>
    <name evidence="5" type="ORF">SFSGTM_16960</name>
</gene>
<dbReference type="Gene3D" id="3.40.1190.20">
    <property type="match status" value="1"/>
</dbReference>
<evidence type="ECO:0000256" key="2">
    <source>
        <dbReference type="ARBA" id="ARBA00022679"/>
    </source>
</evidence>
<dbReference type="InterPro" id="IPR002173">
    <property type="entry name" value="Carboh/pur_kinase_PfkB_CS"/>
</dbReference>
<name>A0A809S2S9_9PROT</name>
<dbReference type="Proteomes" id="UP000463939">
    <property type="component" value="Chromosome"/>
</dbReference>
<dbReference type="EMBL" id="AP021881">
    <property type="protein sequence ID" value="BBP00988.1"/>
    <property type="molecule type" value="Genomic_DNA"/>
</dbReference>
<dbReference type="Pfam" id="PF00294">
    <property type="entry name" value="PfkB"/>
    <property type="match status" value="1"/>
</dbReference>
<evidence type="ECO:0000256" key="3">
    <source>
        <dbReference type="ARBA" id="ARBA00022777"/>
    </source>
</evidence>
<keyword evidence="6" id="KW-1185">Reference proteome</keyword>
<dbReference type="SUPFAM" id="SSF53613">
    <property type="entry name" value="Ribokinase-like"/>
    <property type="match status" value="1"/>
</dbReference>
<dbReference type="RefSeq" id="WP_332836243.1">
    <property type="nucleotide sequence ID" value="NZ_AP021881.1"/>
</dbReference>
<dbReference type="InterPro" id="IPR011611">
    <property type="entry name" value="PfkB_dom"/>
</dbReference>
<comment type="similarity">
    <text evidence="1">Belongs to the carbohydrate kinase PfkB family.</text>
</comment>